<dbReference type="Proteomes" id="UP000218944">
    <property type="component" value="Unassembled WGS sequence"/>
</dbReference>
<comment type="caution">
    <text evidence="1">The sequence shown here is derived from an EMBL/GenBank/DDBJ whole genome shotgun (WGS) entry which is preliminary data.</text>
</comment>
<proteinExistence type="predicted"/>
<dbReference type="RefSeq" id="WP_095582956.1">
    <property type="nucleotide sequence ID" value="NZ_JAJQQS010000026.1"/>
</dbReference>
<evidence type="ECO:0000313" key="2">
    <source>
        <dbReference type="Proteomes" id="UP000218944"/>
    </source>
</evidence>
<dbReference type="EMBL" id="NSJV01000446">
    <property type="protein sequence ID" value="PAU46560.1"/>
    <property type="molecule type" value="Genomic_DNA"/>
</dbReference>
<name>A0A2A2D5G8_9ACTN</name>
<accession>A0A2A2D5G8</accession>
<keyword evidence="2" id="KW-1185">Reference proteome</keyword>
<gene>
    <name evidence="1" type="ORF">CK936_23490</name>
</gene>
<sequence>MSIHHLTAESAGAARYIAWSAKLILDAYLTDTAPDGFAWSTEAGGLPVELAASLTFPGGEARQFSASSGESARLTIKAIEMLTESYRAVVEMDTFGLQSRAPLELDLRLHLPTALPAAGPVVSQAVARTR</sequence>
<protein>
    <submittedName>
        <fullName evidence="1">Uncharacterized protein</fullName>
    </submittedName>
</protein>
<evidence type="ECO:0000313" key="1">
    <source>
        <dbReference type="EMBL" id="PAU46560.1"/>
    </source>
</evidence>
<organism evidence="1 2">
    <name type="scientific">Streptomyces albireticuli</name>
    <dbReference type="NCBI Taxonomy" id="1940"/>
    <lineage>
        <taxon>Bacteria</taxon>
        <taxon>Bacillati</taxon>
        <taxon>Actinomycetota</taxon>
        <taxon>Actinomycetes</taxon>
        <taxon>Kitasatosporales</taxon>
        <taxon>Streptomycetaceae</taxon>
        <taxon>Streptomyces</taxon>
    </lineage>
</organism>
<dbReference type="AlphaFoldDB" id="A0A2A2D5G8"/>
<reference evidence="1 2" key="1">
    <citation type="submission" date="2017-08" db="EMBL/GenBank/DDBJ databases">
        <title>Genome sequence of Streptomyces albireticuli NRRL B-1670.</title>
        <authorList>
            <person name="Graham D.E."/>
            <person name="Mahan K.M."/>
            <person name="Klingeman D.M."/>
            <person name="Hettich R.L."/>
            <person name="Parry R.J."/>
            <person name="Spain J.C."/>
        </authorList>
    </citation>
    <scope>NUCLEOTIDE SEQUENCE [LARGE SCALE GENOMIC DNA]</scope>
    <source>
        <strain evidence="1 2">NRRL B-1670</strain>
    </source>
</reference>